<organism evidence="2 3">
    <name type="scientific">Pseudomonas brassicacearum</name>
    <dbReference type="NCBI Taxonomy" id="930166"/>
    <lineage>
        <taxon>Bacteria</taxon>
        <taxon>Pseudomonadati</taxon>
        <taxon>Pseudomonadota</taxon>
        <taxon>Gammaproteobacteria</taxon>
        <taxon>Pseudomonadales</taxon>
        <taxon>Pseudomonadaceae</taxon>
        <taxon>Pseudomonas</taxon>
    </lineage>
</organism>
<evidence type="ECO:0008006" key="4">
    <source>
        <dbReference type="Google" id="ProtNLM"/>
    </source>
</evidence>
<reference evidence="2" key="1">
    <citation type="submission" date="2023-07" db="EMBL/GenBank/DDBJ databases">
        <title>Sorghum-associated microbial communities from plants grown in Nebraska, USA.</title>
        <authorList>
            <person name="Schachtman D."/>
        </authorList>
    </citation>
    <scope>NUCLEOTIDE SEQUENCE</scope>
    <source>
        <strain evidence="2">3432</strain>
    </source>
</reference>
<dbReference type="Proteomes" id="UP001252613">
    <property type="component" value="Unassembled WGS sequence"/>
</dbReference>
<gene>
    <name evidence="2" type="ORF">J2W43_003505</name>
</gene>
<evidence type="ECO:0000313" key="2">
    <source>
        <dbReference type="EMBL" id="MDR6959508.1"/>
    </source>
</evidence>
<feature type="region of interest" description="Disordered" evidence="1">
    <location>
        <begin position="1"/>
        <end position="20"/>
    </location>
</feature>
<dbReference type="RefSeq" id="WP_310362824.1">
    <property type="nucleotide sequence ID" value="NZ_JAVDVC010000006.1"/>
</dbReference>
<accession>A0AAW8MCZ2</accession>
<dbReference type="EMBL" id="JAVDVC010000006">
    <property type="protein sequence ID" value="MDR6959508.1"/>
    <property type="molecule type" value="Genomic_DNA"/>
</dbReference>
<evidence type="ECO:0000256" key="1">
    <source>
        <dbReference type="SAM" id="MobiDB-lite"/>
    </source>
</evidence>
<proteinExistence type="predicted"/>
<name>A0AAW8MCZ2_9PSED</name>
<sequence>MDINRAGSPVPLRTLENHHVDDARSTHLERSGDVSSVNGDNSPELTALKAKLDGLFEPHRTAENHEAINALIHDRAVELKEMGETPETLDALLDKAARMDRVTAPIQGAVASVPFAAASVILDKVPEVTAHVANNPALTGFVAGSFSGAMDAVGGGLLARATHDTYWLKPPPETLEPVMQQALTSKKEQTRVSNAGEAALSWQTFSARNAVRLGVAGVMNATVGPKAASAVDTAIASAGGLAAGAGYAHLMNKNDLQAHRAGPAYLLGRTDWKTQYQALKESTALSPMANGAKRMAKLPLDVITDTASALSGALSFPSMVSNLGVLGGGFGLASLARGAARDLATQKGLGPGEVAAVDHTVNLAMSALTFGSYGVAGIATEPLSNAAVKVLQEDVPAKAQEVADATLEAGKALARGAATTAREITDRALEHRRLREGGGATENPV</sequence>
<dbReference type="AlphaFoldDB" id="A0AAW8MCZ2"/>
<protein>
    <recommendedName>
        <fullName evidence="4">Type III effector</fullName>
    </recommendedName>
</protein>
<comment type="caution">
    <text evidence="2">The sequence shown here is derived from an EMBL/GenBank/DDBJ whole genome shotgun (WGS) entry which is preliminary data.</text>
</comment>
<evidence type="ECO:0000313" key="3">
    <source>
        <dbReference type="Proteomes" id="UP001252613"/>
    </source>
</evidence>